<comment type="caution">
    <text evidence="2">The sequence shown here is derived from an EMBL/GenBank/DDBJ whole genome shotgun (WGS) entry which is preliminary data.</text>
</comment>
<evidence type="ECO:0000259" key="1">
    <source>
        <dbReference type="PROSITE" id="PS50022"/>
    </source>
</evidence>
<sequence length="135" mass="15375">MTASSEARTLLRASNGRVNMKKGWYRWCPSTKSDQSDYLQVDIGAVRNVCAVATQSRHSEHAKTYYLQISVDGVNWNTYEENKAKKVFQASTVLYSVVQQKLSQVVKARFVRFFPITYNGWPCLAVEIYVLTHGS</sequence>
<dbReference type="InterPro" id="IPR000421">
    <property type="entry name" value="FA58C"/>
</dbReference>
<dbReference type="PROSITE" id="PS50022">
    <property type="entry name" value="FA58C_3"/>
    <property type="match status" value="1"/>
</dbReference>
<evidence type="ECO:0000313" key="2">
    <source>
        <dbReference type="EMBL" id="CAH3183640.1"/>
    </source>
</evidence>
<dbReference type="InterPro" id="IPR008979">
    <property type="entry name" value="Galactose-bd-like_sf"/>
</dbReference>
<accession>A0ABN8RYP7</accession>
<proteinExistence type="predicted"/>
<protein>
    <recommendedName>
        <fullName evidence="1">F5/8 type C domain-containing protein</fullName>
    </recommendedName>
</protein>
<evidence type="ECO:0000313" key="3">
    <source>
        <dbReference type="Proteomes" id="UP001159405"/>
    </source>
</evidence>
<organism evidence="2 3">
    <name type="scientific">Porites lobata</name>
    <dbReference type="NCBI Taxonomy" id="104759"/>
    <lineage>
        <taxon>Eukaryota</taxon>
        <taxon>Metazoa</taxon>
        <taxon>Cnidaria</taxon>
        <taxon>Anthozoa</taxon>
        <taxon>Hexacorallia</taxon>
        <taxon>Scleractinia</taxon>
        <taxon>Fungiina</taxon>
        <taxon>Poritidae</taxon>
        <taxon>Porites</taxon>
    </lineage>
</organism>
<keyword evidence="3" id="KW-1185">Reference proteome</keyword>
<dbReference type="Pfam" id="PF00754">
    <property type="entry name" value="F5_F8_type_C"/>
    <property type="match status" value="1"/>
</dbReference>
<reference evidence="2 3" key="1">
    <citation type="submission" date="2022-05" db="EMBL/GenBank/DDBJ databases">
        <authorList>
            <consortium name="Genoscope - CEA"/>
            <person name="William W."/>
        </authorList>
    </citation>
    <scope>NUCLEOTIDE SEQUENCE [LARGE SCALE GENOMIC DNA]</scope>
</reference>
<dbReference type="Proteomes" id="UP001159405">
    <property type="component" value="Unassembled WGS sequence"/>
</dbReference>
<dbReference type="SUPFAM" id="SSF49785">
    <property type="entry name" value="Galactose-binding domain-like"/>
    <property type="match status" value="1"/>
</dbReference>
<dbReference type="Gene3D" id="2.60.120.260">
    <property type="entry name" value="Galactose-binding domain-like"/>
    <property type="match status" value="1"/>
</dbReference>
<dbReference type="CDD" id="cd00057">
    <property type="entry name" value="FA58C"/>
    <property type="match status" value="1"/>
</dbReference>
<feature type="domain" description="F5/8 type C" evidence="1">
    <location>
        <begin position="1"/>
        <end position="131"/>
    </location>
</feature>
<dbReference type="EMBL" id="CALNXK010000359">
    <property type="protein sequence ID" value="CAH3183640.1"/>
    <property type="molecule type" value="Genomic_DNA"/>
</dbReference>
<gene>
    <name evidence="2" type="ORF">PLOB_00028710</name>
</gene>
<dbReference type="PANTHER" id="PTHR24543">
    <property type="entry name" value="MULTICOPPER OXIDASE-RELATED"/>
    <property type="match status" value="1"/>
</dbReference>
<name>A0ABN8RYP7_9CNID</name>